<comment type="caution">
    <text evidence="1">The sequence shown here is derived from an EMBL/GenBank/DDBJ whole genome shotgun (WGS) entry which is preliminary data.</text>
</comment>
<dbReference type="Gene3D" id="1.20.1260.10">
    <property type="match status" value="2"/>
</dbReference>
<dbReference type="Pfam" id="PF11553">
    <property type="entry name" value="DUF3231"/>
    <property type="match status" value="2"/>
</dbReference>
<dbReference type="AlphaFoldDB" id="A0A7W5AW66"/>
<dbReference type="Proteomes" id="UP000570361">
    <property type="component" value="Unassembled WGS sequence"/>
</dbReference>
<keyword evidence="2" id="KW-1185">Reference proteome</keyword>
<name>A0A7W5AW66_9BACL</name>
<dbReference type="RefSeq" id="WP_183598873.1">
    <property type="nucleotide sequence ID" value="NZ_JACHXK010000003.1"/>
</dbReference>
<dbReference type="InterPro" id="IPR021617">
    <property type="entry name" value="DUF3231"/>
</dbReference>
<reference evidence="1 2" key="1">
    <citation type="submission" date="2020-08" db="EMBL/GenBank/DDBJ databases">
        <title>Genomic Encyclopedia of Type Strains, Phase III (KMG-III): the genomes of soil and plant-associated and newly described type strains.</title>
        <authorList>
            <person name="Whitman W."/>
        </authorList>
    </citation>
    <scope>NUCLEOTIDE SEQUENCE [LARGE SCALE GENOMIC DNA]</scope>
    <source>
        <strain evidence="1 2">CECT 5862</strain>
    </source>
</reference>
<dbReference type="EMBL" id="JACHXK010000003">
    <property type="protein sequence ID" value="MBB3109599.1"/>
    <property type="molecule type" value="Genomic_DNA"/>
</dbReference>
<evidence type="ECO:0000313" key="2">
    <source>
        <dbReference type="Proteomes" id="UP000570361"/>
    </source>
</evidence>
<gene>
    <name evidence="1" type="ORF">FHS18_001662</name>
</gene>
<dbReference type="InterPro" id="IPR012347">
    <property type="entry name" value="Ferritin-like"/>
</dbReference>
<organism evidence="1 2">
    <name type="scientific">Paenibacillus phyllosphaerae</name>
    <dbReference type="NCBI Taxonomy" id="274593"/>
    <lineage>
        <taxon>Bacteria</taxon>
        <taxon>Bacillati</taxon>
        <taxon>Bacillota</taxon>
        <taxon>Bacilli</taxon>
        <taxon>Bacillales</taxon>
        <taxon>Paenibacillaceae</taxon>
        <taxon>Paenibacillus</taxon>
    </lineage>
</organism>
<accession>A0A7W5AW66</accession>
<proteinExistence type="predicted"/>
<protein>
    <recommendedName>
        <fullName evidence="3">DUF3231 family protein</fullName>
    </recommendedName>
</protein>
<sequence length="335" mass="37719">MAQTEHNIRLTSAEMANLWTSYISDSSFNCVFKHFLTKVEDKEIRPILEYGLKLTEKHLSTLKQILHHEDFPIPHGFTEEDVTPDAPRLFSDSFFLHYLSSMGRSGLLFNAVAISTAARSDVFDFYNECLASSAEVLKKSREVLLSKGLFIRPPYIPIPKEVEFIQSSDKFFGGFFIDKRPLTAMEISHLNINIQTNSIGKALIMGYSQVAKTDEIRKYFLRGKEISKKHIEIFSSILTKEDLPAPMTWDGDVMESKVAPFSEKLMMYQVVALCAAGLGNYGSAIASSPRHDLATNYGRLSAEIGKYGEEGARIIISNNWMEQPPIAIDRKALTT</sequence>
<evidence type="ECO:0008006" key="3">
    <source>
        <dbReference type="Google" id="ProtNLM"/>
    </source>
</evidence>
<evidence type="ECO:0000313" key="1">
    <source>
        <dbReference type="EMBL" id="MBB3109599.1"/>
    </source>
</evidence>